<dbReference type="Proteomes" id="UP001596112">
    <property type="component" value="Unassembled WGS sequence"/>
</dbReference>
<feature type="domain" description="Bacteriophage T5 Orf172 DNA-binding" evidence="1">
    <location>
        <begin position="13"/>
        <end position="87"/>
    </location>
</feature>
<evidence type="ECO:0000313" key="2">
    <source>
        <dbReference type="EMBL" id="MFC5812605.1"/>
    </source>
</evidence>
<proteinExistence type="predicted"/>
<keyword evidence="3" id="KW-1185">Reference proteome</keyword>
<evidence type="ECO:0000259" key="1">
    <source>
        <dbReference type="SMART" id="SM00974"/>
    </source>
</evidence>
<reference evidence="3" key="1">
    <citation type="journal article" date="2019" name="Int. J. Syst. Evol. Microbiol.">
        <title>The Global Catalogue of Microorganisms (GCM) 10K type strain sequencing project: providing services to taxonomists for standard genome sequencing and annotation.</title>
        <authorList>
            <consortium name="The Broad Institute Genomics Platform"/>
            <consortium name="The Broad Institute Genome Sequencing Center for Infectious Disease"/>
            <person name="Wu L."/>
            <person name="Ma J."/>
        </authorList>
    </citation>
    <scope>NUCLEOTIDE SEQUENCE [LARGE SCALE GENOMIC DNA]</scope>
    <source>
        <strain evidence="3">JCM 9918</strain>
    </source>
</reference>
<name>A0ABW1BJJ6_9ACTN</name>
<comment type="caution">
    <text evidence="2">The sequence shown here is derived from an EMBL/GenBank/DDBJ whole genome shotgun (WGS) entry which is preliminary data.</text>
</comment>
<dbReference type="InterPro" id="IPR018306">
    <property type="entry name" value="Phage_T5_Orf172_DNA-bd"/>
</dbReference>
<sequence length="154" mass="17027">MSTAESVVYVIGAEALAPVKIGVSTNLPGRLKSLQPGAAFRLTVLWFTPGSNDLEFRLHSRFRPHRTYGEWFDLTSLGDPVTVVQEAVMQLRAGSAIWTAPEYCADPEFCYGLPLPCRHFGWLSAEEKQAFRATEPKPLAALEPQLWVAPSLLP</sequence>
<dbReference type="SMART" id="SM00974">
    <property type="entry name" value="T5orf172"/>
    <property type="match status" value="1"/>
</dbReference>
<protein>
    <submittedName>
        <fullName evidence="2">GIY-YIG nuclease family protein</fullName>
    </submittedName>
</protein>
<organism evidence="2 3">
    <name type="scientific">Streptomyces heilongjiangensis</name>
    <dbReference type="NCBI Taxonomy" id="945052"/>
    <lineage>
        <taxon>Bacteria</taxon>
        <taxon>Bacillati</taxon>
        <taxon>Actinomycetota</taxon>
        <taxon>Actinomycetes</taxon>
        <taxon>Kitasatosporales</taxon>
        <taxon>Streptomycetaceae</taxon>
        <taxon>Streptomyces</taxon>
    </lineage>
</organism>
<dbReference type="EMBL" id="JBHSNZ010000038">
    <property type="protein sequence ID" value="MFC5812605.1"/>
    <property type="molecule type" value="Genomic_DNA"/>
</dbReference>
<gene>
    <name evidence="2" type="ORF">ACFQGO_34735</name>
</gene>
<evidence type="ECO:0000313" key="3">
    <source>
        <dbReference type="Proteomes" id="UP001596112"/>
    </source>
</evidence>
<dbReference type="Pfam" id="PF13455">
    <property type="entry name" value="MUG113"/>
    <property type="match status" value="1"/>
</dbReference>
<dbReference type="RefSeq" id="WP_272172137.1">
    <property type="nucleotide sequence ID" value="NZ_JAQOSL010000046.1"/>
</dbReference>
<accession>A0ABW1BJJ6</accession>